<dbReference type="KEGG" id="lgi:LOTGIDRAFT_159197"/>
<dbReference type="HOGENOM" id="CLU_1143665_0_0_1"/>
<accession>V4AXR7</accession>
<dbReference type="RefSeq" id="XP_009051085.1">
    <property type="nucleotide sequence ID" value="XM_009052837.1"/>
</dbReference>
<dbReference type="Proteomes" id="UP000030746">
    <property type="component" value="Unassembled WGS sequence"/>
</dbReference>
<protein>
    <submittedName>
        <fullName evidence="2">Uncharacterized protein</fullName>
    </submittedName>
</protein>
<dbReference type="EMBL" id="KB201262">
    <property type="protein sequence ID" value="ESO98391.1"/>
    <property type="molecule type" value="Genomic_DNA"/>
</dbReference>
<sequence>MAIILPVISYVVDEILLEFLSKSQYGDQLSASNDLGANQNNNNNNKDDNNNNKKSSQDEFKEDVFNWADEPWTPCDDVEVPDWAKMEDLTTDDFQSELIWAEDPWTQVPLVGLPSWMLLPGIDYPVETEEPVVYTPDNGEDDAAFLASGIDIANWSDEPYFQSPLDVPIWALLPGIDYPVRHGYNSPYWTYKLNQYNSSRREFGKKMFARQLPTLREERILYNNNGQSKLCVPGNFQRRNHRF</sequence>
<organism evidence="2 3">
    <name type="scientific">Lottia gigantea</name>
    <name type="common">Giant owl limpet</name>
    <dbReference type="NCBI Taxonomy" id="225164"/>
    <lineage>
        <taxon>Eukaryota</taxon>
        <taxon>Metazoa</taxon>
        <taxon>Spiralia</taxon>
        <taxon>Lophotrochozoa</taxon>
        <taxon>Mollusca</taxon>
        <taxon>Gastropoda</taxon>
        <taxon>Patellogastropoda</taxon>
        <taxon>Lottioidea</taxon>
        <taxon>Lottiidae</taxon>
        <taxon>Lottia</taxon>
    </lineage>
</organism>
<feature type="compositionally biased region" description="Basic and acidic residues" evidence="1">
    <location>
        <begin position="45"/>
        <end position="58"/>
    </location>
</feature>
<proteinExistence type="predicted"/>
<dbReference type="CTD" id="20237988"/>
<evidence type="ECO:0000256" key="1">
    <source>
        <dbReference type="SAM" id="MobiDB-lite"/>
    </source>
</evidence>
<gene>
    <name evidence="2" type="ORF">LOTGIDRAFT_159197</name>
</gene>
<feature type="region of interest" description="Disordered" evidence="1">
    <location>
        <begin position="31"/>
        <end position="58"/>
    </location>
</feature>
<name>V4AXR7_LOTGI</name>
<keyword evidence="3" id="KW-1185">Reference proteome</keyword>
<dbReference type="GeneID" id="20237988"/>
<dbReference type="AlphaFoldDB" id="V4AXR7"/>
<evidence type="ECO:0000313" key="2">
    <source>
        <dbReference type="EMBL" id="ESO98391.1"/>
    </source>
</evidence>
<evidence type="ECO:0000313" key="3">
    <source>
        <dbReference type="Proteomes" id="UP000030746"/>
    </source>
</evidence>
<reference evidence="2 3" key="1">
    <citation type="journal article" date="2013" name="Nature">
        <title>Insights into bilaterian evolution from three spiralian genomes.</title>
        <authorList>
            <person name="Simakov O."/>
            <person name="Marletaz F."/>
            <person name="Cho S.J."/>
            <person name="Edsinger-Gonzales E."/>
            <person name="Havlak P."/>
            <person name="Hellsten U."/>
            <person name="Kuo D.H."/>
            <person name="Larsson T."/>
            <person name="Lv J."/>
            <person name="Arendt D."/>
            <person name="Savage R."/>
            <person name="Osoegawa K."/>
            <person name="de Jong P."/>
            <person name="Grimwood J."/>
            <person name="Chapman J.A."/>
            <person name="Shapiro H."/>
            <person name="Aerts A."/>
            <person name="Otillar R.P."/>
            <person name="Terry A.Y."/>
            <person name="Boore J.L."/>
            <person name="Grigoriev I.V."/>
            <person name="Lindberg D.R."/>
            <person name="Seaver E.C."/>
            <person name="Weisblat D.A."/>
            <person name="Putnam N.H."/>
            <person name="Rokhsar D.S."/>
        </authorList>
    </citation>
    <scope>NUCLEOTIDE SEQUENCE [LARGE SCALE GENOMIC DNA]</scope>
</reference>